<dbReference type="Proteomes" id="UP000078512">
    <property type="component" value="Unassembled WGS sequence"/>
</dbReference>
<gene>
    <name evidence="3" type="ORF">K457DRAFT_27195</name>
</gene>
<protein>
    <submittedName>
        <fullName evidence="3">Uncharacterized protein</fullName>
    </submittedName>
</protein>
<dbReference type="EMBL" id="KV442012">
    <property type="protein sequence ID" value="OAQ36194.1"/>
    <property type="molecule type" value="Genomic_DNA"/>
</dbReference>
<keyword evidence="4" id="KW-1185">Reference proteome</keyword>
<accession>A0A197KIR1</accession>
<name>A0A197KIR1_9FUNG</name>
<proteinExistence type="predicted"/>
<feature type="region of interest" description="Disordered" evidence="2">
    <location>
        <begin position="1"/>
        <end position="40"/>
    </location>
</feature>
<feature type="coiled-coil region" evidence="1">
    <location>
        <begin position="144"/>
        <end position="231"/>
    </location>
</feature>
<keyword evidence="1" id="KW-0175">Coiled coil</keyword>
<sequence>MQDENAIEATHSPRMFKANNSVKNKSENAAEGMPPQKTQKLNHIPSTQLLESTPLNAITNIPRAHSRTHPPVGNGKGKQVLEKRQFAKTQATPGTENTNQPIQSRLTFAAKTKSPTHPLEEANKEDQETLDTLAATLNGLQQSVAKLHCDVKEAETLLKNTRQAFQKEEELSKKRIKEHEDEIEELLEQIGDQQVEIESYEDRVFQLGVEIENEAAEIVELQAYADTYEDEVSKELMQNDLEDEVVEVMRLKDLVAVGTPQLQVYIEAITELTACSNALTAKALEAQLAQQEIEMENLESSLGVDGMDLEAALGLSIEEEFIALRNRFNLTKGSDIEKEVVKYQNQLKAKYDRHYASMSFEHHAKIEDITQKTQSHEARLSKLQTNIVHAKESIARSDEDFREAESEREEVRSKATILQQEIESIRRQLAHL</sequence>
<organism evidence="3 4">
    <name type="scientific">Linnemannia elongata AG-77</name>
    <dbReference type="NCBI Taxonomy" id="1314771"/>
    <lineage>
        <taxon>Eukaryota</taxon>
        <taxon>Fungi</taxon>
        <taxon>Fungi incertae sedis</taxon>
        <taxon>Mucoromycota</taxon>
        <taxon>Mortierellomycotina</taxon>
        <taxon>Mortierellomycetes</taxon>
        <taxon>Mortierellales</taxon>
        <taxon>Mortierellaceae</taxon>
        <taxon>Linnemannia</taxon>
    </lineage>
</organism>
<evidence type="ECO:0000256" key="1">
    <source>
        <dbReference type="SAM" id="Coils"/>
    </source>
</evidence>
<evidence type="ECO:0000313" key="4">
    <source>
        <dbReference type="Proteomes" id="UP000078512"/>
    </source>
</evidence>
<evidence type="ECO:0000313" key="3">
    <source>
        <dbReference type="EMBL" id="OAQ36194.1"/>
    </source>
</evidence>
<dbReference type="AlphaFoldDB" id="A0A197KIR1"/>
<evidence type="ECO:0000256" key="2">
    <source>
        <dbReference type="SAM" id="MobiDB-lite"/>
    </source>
</evidence>
<dbReference type="OrthoDB" id="10262653at2759"/>
<reference evidence="3 4" key="1">
    <citation type="submission" date="2016-05" db="EMBL/GenBank/DDBJ databases">
        <title>Genome sequencing reveals origins of a unique bacterial endosymbiosis in the earliest lineages of terrestrial Fungi.</title>
        <authorList>
            <consortium name="DOE Joint Genome Institute"/>
            <person name="Uehling J."/>
            <person name="Gryganskyi A."/>
            <person name="Hameed K."/>
            <person name="Tschaplinski T."/>
            <person name="Misztal P."/>
            <person name="Wu S."/>
            <person name="Desiro A."/>
            <person name="Vande Pol N."/>
            <person name="Du Z.-Y."/>
            <person name="Zienkiewicz A."/>
            <person name="Zienkiewicz K."/>
            <person name="Morin E."/>
            <person name="Tisserant E."/>
            <person name="Splivallo R."/>
            <person name="Hainaut M."/>
            <person name="Henrissat B."/>
            <person name="Ohm R."/>
            <person name="Kuo A."/>
            <person name="Yan J."/>
            <person name="Lipzen A."/>
            <person name="Nolan M."/>
            <person name="Labutti K."/>
            <person name="Barry K."/>
            <person name="Goldstein A."/>
            <person name="Labbe J."/>
            <person name="Schadt C."/>
            <person name="Tuskan G."/>
            <person name="Grigoriev I."/>
            <person name="Martin F."/>
            <person name="Vilgalys R."/>
            <person name="Bonito G."/>
        </authorList>
    </citation>
    <scope>NUCLEOTIDE SEQUENCE [LARGE SCALE GENOMIC DNA]</scope>
    <source>
        <strain evidence="3 4">AG-77</strain>
    </source>
</reference>
<feature type="coiled-coil region" evidence="1">
    <location>
        <begin position="366"/>
        <end position="428"/>
    </location>
</feature>
<dbReference type="STRING" id="1314771.A0A197KIR1"/>